<comment type="caution">
    <text evidence="2">The sequence shown here is derived from an EMBL/GenBank/DDBJ whole genome shotgun (WGS) entry which is preliminary data.</text>
</comment>
<sequence>MQPPDAHAASTFRAAFSRVSTQPSHFLSSRRAPHSHATLPQCRIQIQLPRGMDPDQVADAGVQVQHDDLGGSATSANGCCDGGSDDSWARALLRLGWDLSRKAVIAGVAATAAPVVAPPLLVLSLAGLALSLPFAAYLASLAATDRLMGALLPAPRTTQPYCGCDLEDDEFLDPSEAPGAEATALDHWRDTEDDAIMEENESFVPLPLSRQPRFSEEPITSSSTDVEDKMAEGESLSRGLGHESLVLDNKEGTIMEDTEYITMEAPPRGSDVFGSAVPVLRGEDDMVQRAVEAPLTAKESVQELSVSDSEDRTQDDKCKDAESSKEILSLSVDITESSDFPVPGNEGIVVQRGNGETISVRKSGQDSHSTEIGDEMEGHKTEEEIPLHDANVSESSVLDDTVLEERKIEGDVTVGMAVKEVTIYTDPCTGEVAGDQVDSIAIALPAESELMQASNVDDVINAALTEGIVLDIGDTSTEGTEHYGEGGVSTAVSVVTVDDVAETVSSRSPAVSVIGDDMTSVKSRPDADSSDQTTGYDALRSKEFREKEVIEDKCVKTEESKTVDDKVPTESTPPPRIIQVSRSPAPDGQSRVEDEAAVGTVLEGARSDTDDLATRAVVVALQSSISAGESEPPSASDRVEYTPANEGFRRDAIAEDTDNYTEEQMREQLDALRTITGYRPTPSLTLEAELVGLYVFVGVEPPVGSGSREDSDLSDLSAKLRLLKSIIGVE</sequence>
<feature type="region of interest" description="Disordered" evidence="1">
    <location>
        <begin position="359"/>
        <end position="379"/>
    </location>
</feature>
<proteinExistence type="predicted"/>
<reference evidence="2 3" key="1">
    <citation type="journal article" date="2018" name="Nat. Genet.">
        <title>Extensive intraspecific gene order and gene structural variations between Mo17 and other maize genomes.</title>
        <authorList>
            <person name="Sun S."/>
            <person name="Zhou Y."/>
            <person name="Chen J."/>
            <person name="Shi J."/>
            <person name="Zhao H."/>
            <person name="Zhao H."/>
            <person name="Song W."/>
            <person name="Zhang M."/>
            <person name="Cui Y."/>
            <person name="Dong X."/>
            <person name="Liu H."/>
            <person name="Ma X."/>
            <person name="Jiao Y."/>
            <person name="Wang B."/>
            <person name="Wei X."/>
            <person name="Stein J.C."/>
            <person name="Glaubitz J.C."/>
            <person name="Lu F."/>
            <person name="Yu G."/>
            <person name="Liang C."/>
            <person name="Fengler K."/>
            <person name="Li B."/>
            <person name="Rafalski A."/>
            <person name="Schnable P.S."/>
            <person name="Ware D.H."/>
            <person name="Buckler E.S."/>
            <person name="Lai J."/>
        </authorList>
    </citation>
    <scope>NUCLEOTIDE SEQUENCE [LARGE SCALE GENOMIC DNA]</scope>
    <source>
        <strain evidence="3">cv. Missouri 17</strain>
        <tissue evidence="2">Seedling</tissue>
    </source>
</reference>
<dbReference type="Proteomes" id="UP000251960">
    <property type="component" value="Chromosome 8"/>
</dbReference>
<protein>
    <submittedName>
        <fullName evidence="2">Uncharacterized protein</fullName>
    </submittedName>
</protein>
<name>A0A3L6DTG9_MAIZE</name>
<evidence type="ECO:0000313" key="3">
    <source>
        <dbReference type="Proteomes" id="UP000251960"/>
    </source>
</evidence>
<gene>
    <name evidence="2" type="ORF">Zm00014a_027451</name>
</gene>
<organism evidence="2 3">
    <name type="scientific">Zea mays</name>
    <name type="common">Maize</name>
    <dbReference type="NCBI Taxonomy" id="4577"/>
    <lineage>
        <taxon>Eukaryota</taxon>
        <taxon>Viridiplantae</taxon>
        <taxon>Streptophyta</taxon>
        <taxon>Embryophyta</taxon>
        <taxon>Tracheophyta</taxon>
        <taxon>Spermatophyta</taxon>
        <taxon>Magnoliopsida</taxon>
        <taxon>Liliopsida</taxon>
        <taxon>Poales</taxon>
        <taxon>Poaceae</taxon>
        <taxon>PACMAD clade</taxon>
        <taxon>Panicoideae</taxon>
        <taxon>Andropogonodae</taxon>
        <taxon>Andropogoneae</taxon>
        <taxon>Tripsacinae</taxon>
        <taxon>Zea</taxon>
    </lineage>
</organism>
<feature type="compositionally biased region" description="Basic and acidic residues" evidence="1">
    <location>
        <begin position="309"/>
        <end position="325"/>
    </location>
</feature>
<accession>A0A3L6DTG9</accession>
<feature type="region of interest" description="Disordered" evidence="1">
    <location>
        <begin position="293"/>
        <end position="325"/>
    </location>
</feature>
<evidence type="ECO:0000313" key="2">
    <source>
        <dbReference type="EMBL" id="PWZ11749.1"/>
    </source>
</evidence>
<feature type="region of interest" description="Disordered" evidence="1">
    <location>
        <begin position="516"/>
        <end position="540"/>
    </location>
</feature>
<feature type="region of interest" description="Disordered" evidence="1">
    <location>
        <begin position="556"/>
        <end position="593"/>
    </location>
</feature>
<dbReference type="EMBL" id="NCVQ01000009">
    <property type="protein sequence ID" value="PWZ11749.1"/>
    <property type="molecule type" value="Genomic_DNA"/>
</dbReference>
<feature type="compositionally biased region" description="Basic and acidic residues" evidence="1">
    <location>
        <begin position="556"/>
        <end position="568"/>
    </location>
</feature>
<feature type="region of interest" description="Disordered" evidence="1">
    <location>
        <begin position="209"/>
        <end position="228"/>
    </location>
</feature>
<dbReference type="PANTHER" id="PTHR37198">
    <property type="entry name" value="NUCLEOLIN"/>
    <property type="match status" value="1"/>
</dbReference>
<feature type="compositionally biased region" description="Basic and acidic residues" evidence="1">
    <location>
        <begin position="363"/>
        <end position="379"/>
    </location>
</feature>
<dbReference type="PANTHER" id="PTHR37198:SF1">
    <property type="entry name" value="NUCLEOLIN"/>
    <property type="match status" value="1"/>
</dbReference>
<dbReference type="AlphaFoldDB" id="A0A3L6DTG9"/>
<evidence type="ECO:0000256" key="1">
    <source>
        <dbReference type="SAM" id="MobiDB-lite"/>
    </source>
</evidence>